<keyword evidence="5" id="KW-0998">Cell outer membrane</keyword>
<proteinExistence type="inferred from homology"/>
<dbReference type="Pfam" id="PF06629">
    <property type="entry name" value="MipA"/>
    <property type="match status" value="1"/>
</dbReference>
<keyword evidence="3 6" id="KW-0732">Signal</keyword>
<feature type="chain" id="PRO_5013156652" evidence="6">
    <location>
        <begin position="24"/>
        <end position="268"/>
    </location>
</feature>
<evidence type="ECO:0000256" key="1">
    <source>
        <dbReference type="ARBA" id="ARBA00004442"/>
    </source>
</evidence>
<accession>A0A1N7NHR6</accession>
<reference evidence="7 8" key="1">
    <citation type="submission" date="2017-01" db="EMBL/GenBank/DDBJ databases">
        <authorList>
            <person name="Mah S.A."/>
            <person name="Swanson W.J."/>
            <person name="Moy G.W."/>
            <person name="Vacquier V.D."/>
        </authorList>
    </citation>
    <scope>NUCLEOTIDE SEQUENCE [LARGE SCALE GENOMIC DNA]</scope>
    <source>
        <strain evidence="7 8">DSM 11589</strain>
    </source>
</reference>
<evidence type="ECO:0000256" key="4">
    <source>
        <dbReference type="ARBA" id="ARBA00023136"/>
    </source>
</evidence>
<dbReference type="PANTHER" id="PTHR38776:SF1">
    <property type="entry name" value="MLTA-INTERACTING PROTEIN-RELATED"/>
    <property type="match status" value="1"/>
</dbReference>
<name>A0A1N7NHR6_9PROT</name>
<keyword evidence="4" id="KW-0472">Membrane</keyword>
<evidence type="ECO:0000256" key="6">
    <source>
        <dbReference type="SAM" id="SignalP"/>
    </source>
</evidence>
<sequence length="268" mass="28083">MRFPFLISLSLTACLFQSMPATAAEPGSVSNWAFQLGAAGMVQPTYEGSKHYEVSPVPLIGVSWRDTVSLDVKDGLKVQMHPLQDNRLSVSGSLGYWQGRKEGADKDNDDALRGLGNISGNAVARLGAEYQIGALSAGLTIARDVGGDRDGTALTFSGKYMVYQGAGFQVSADASTTLADDNYMGSMFGISAEQAARSPKGYAVHDAGAGVKDVKIGMTVGYAISPSLNMFVRTEAGRLIGDAADSPIVKDAGSENQFSGGAGLSYRF</sequence>
<comment type="subcellular location">
    <subcellularLocation>
        <location evidence="1">Cell outer membrane</location>
    </subcellularLocation>
</comment>
<evidence type="ECO:0000256" key="3">
    <source>
        <dbReference type="ARBA" id="ARBA00022729"/>
    </source>
</evidence>
<dbReference type="GO" id="GO:0009279">
    <property type="term" value="C:cell outer membrane"/>
    <property type="evidence" value="ECO:0007669"/>
    <property type="project" value="UniProtKB-SubCell"/>
</dbReference>
<evidence type="ECO:0000313" key="7">
    <source>
        <dbReference type="EMBL" id="SIS97894.1"/>
    </source>
</evidence>
<dbReference type="STRING" id="80876.SAMN05421779_105131"/>
<dbReference type="EMBL" id="FTOA01000005">
    <property type="protein sequence ID" value="SIS97894.1"/>
    <property type="molecule type" value="Genomic_DNA"/>
</dbReference>
<feature type="signal peptide" evidence="6">
    <location>
        <begin position="1"/>
        <end position="23"/>
    </location>
</feature>
<dbReference type="InterPro" id="IPR010583">
    <property type="entry name" value="MipA"/>
</dbReference>
<organism evidence="7 8">
    <name type="scientific">Insolitispirillum peregrinum</name>
    <dbReference type="NCBI Taxonomy" id="80876"/>
    <lineage>
        <taxon>Bacteria</taxon>
        <taxon>Pseudomonadati</taxon>
        <taxon>Pseudomonadota</taxon>
        <taxon>Alphaproteobacteria</taxon>
        <taxon>Rhodospirillales</taxon>
        <taxon>Novispirillaceae</taxon>
        <taxon>Insolitispirillum</taxon>
    </lineage>
</organism>
<dbReference type="OrthoDB" id="5462484at2"/>
<dbReference type="Proteomes" id="UP000185678">
    <property type="component" value="Unassembled WGS sequence"/>
</dbReference>
<evidence type="ECO:0000256" key="5">
    <source>
        <dbReference type="ARBA" id="ARBA00023237"/>
    </source>
</evidence>
<evidence type="ECO:0000256" key="2">
    <source>
        <dbReference type="ARBA" id="ARBA00005722"/>
    </source>
</evidence>
<dbReference type="PANTHER" id="PTHR38776">
    <property type="entry name" value="MLTA-INTERACTING PROTEIN-RELATED"/>
    <property type="match status" value="1"/>
</dbReference>
<gene>
    <name evidence="7" type="ORF">SAMN05421779_105131</name>
</gene>
<protein>
    <submittedName>
        <fullName evidence="7">Outer membrane scaffolding protein for murein synthesis, MipA/OmpV family</fullName>
    </submittedName>
</protein>
<keyword evidence="8" id="KW-1185">Reference proteome</keyword>
<dbReference type="AlphaFoldDB" id="A0A1N7NHR6"/>
<dbReference type="RefSeq" id="WP_076401064.1">
    <property type="nucleotide sequence ID" value="NZ_FTOA01000005.1"/>
</dbReference>
<evidence type="ECO:0000313" key="8">
    <source>
        <dbReference type="Proteomes" id="UP000185678"/>
    </source>
</evidence>
<comment type="similarity">
    <text evidence="2">Belongs to the MipA/OmpV family.</text>
</comment>